<dbReference type="PATRIC" id="fig|1618384.3.peg.30"/>
<evidence type="ECO:0000256" key="6">
    <source>
        <dbReference type="PIRSR" id="PIRSR600223-1"/>
    </source>
</evidence>
<dbReference type="NCBIfam" id="TIGR02227">
    <property type="entry name" value="sigpep_I_bact"/>
    <property type="match status" value="1"/>
</dbReference>
<dbReference type="EC" id="3.4.21.89" evidence="3 7"/>
<dbReference type="GO" id="GO:0006465">
    <property type="term" value="P:signal peptide processing"/>
    <property type="evidence" value="ECO:0007669"/>
    <property type="project" value="InterPro"/>
</dbReference>
<comment type="catalytic activity">
    <reaction evidence="1 7">
        <text>Cleavage of hydrophobic, N-terminal signal or leader sequences from secreted and periplasmic proteins.</text>
        <dbReference type="EC" id="3.4.21.89"/>
    </reaction>
</comment>
<evidence type="ECO:0000256" key="4">
    <source>
        <dbReference type="ARBA" id="ARBA00022670"/>
    </source>
</evidence>
<dbReference type="InterPro" id="IPR036286">
    <property type="entry name" value="LexA/Signal_pep-like_sf"/>
</dbReference>
<dbReference type="Gene3D" id="2.10.109.10">
    <property type="entry name" value="Umud Fragment, subunit A"/>
    <property type="match status" value="1"/>
</dbReference>
<feature type="active site" evidence="6">
    <location>
        <position position="85"/>
    </location>
</feature>
<keyword evidence="5 7" id="KW-0378">Hydrolase</keyword>
<evidence type="ECO:0000256" key="7">
    <source>
        <dbReference type="RuleBase" id="RU003993"/>
    </source>
</evidence>
<evidence type="ECO:0000313" key="11">
    <source>
        <dbReference type="Proteomes" id="UP000034835"/>
    </source>
</evidence>
<dbReference type="PROSITE" id="PS00761">
    <property type="entry name" value="SPASE_I_3"/>
    <property type="match status" value="1"/>
</dbReference>
<evidence type="ECO:0000256" key="8">
    <source>
        <dbReference type="RuleBase" id="RU362042"/>
    </source>
</evidence>
<feature type="active site" evidence="6">
    <location>
        <position position="42"/>
    </location>
</feature>
<dbReference type="GO" id="GO:0016020">
    <property type="term" value="C:membrane"/>
    <property type="evidence" value="ECO:0007669"/>
    <property type="project" value="UniProtKB-SubCell"/>
</dbReference>
<dbReference type="SUPFAM" id="SSF51306">
    <property type="entry name" value="LexA/Signal peptidase"/>
    <property type="match status" value="1"/>
</dbReference>
<accession>A0A0G1LYB8</accession>
<dbReference type="GO" id="GO:0004252">
    <property type="term" value="F:serine-type endopeptidase activity"/>
    <property type="evidence" value="ECO:0007669"/>
    <property type="project" value="InterPro"/>
</dbReference>
<dbReference type="CDD" id="cd06530">
    <property type="entry name" value="S26_SPase_I"/>
    <property type="match status" value="1"/>
</dbReference>
<keyword evidence="7" id="KW-0812">Transmembrane</keyword>
<comment type="caution">
    <text evidence="10">The sequence shown here is derived from an EMBL/GenBank/DDBJ whole genome shotgun (WGS) entry which is preliminary data.</text>
</comment>
<dbReference type="PROSITE" id="PS00760">
    <property type="entry name" value="SPASE_I_2"/>
    <property type="match status" value="1"/>
</dbReference>
<dbReference type="InterPro" id="IPR019757">
    <property type="entry name" value="Pept_S26A_signal_pept_1_Lys-AS"/>
</dbReference>
<dbReference type="GO" id="GO:0009003">
    <property type="term" value="F:signal peptidase activity"/>
    <property type="evidence" value="ECO:0007669"/>
    <property type="project" value="UniProtKB-EC"/>
</dbReference>
<dbReference type="PROSITE" id="PS00501">
    <property type="entry name" value="SPASE_I_1"/>
    <property type="match status" value="1"/>
</dbReference>
<comment type="subcellular location">
    <subcellularLocation>
        <location evidence="8">Membrane</location>
        <topology evidence="8">Single-pass type II membrane protein</topology>
    </subcellularLocation>
</comment>
<dbReference type="STRING" id="1618384.UW68_C0001G0028"/>
<dbReference type="Pfam" id="PF10502">
    <property type="entry name" value="Peptidase_S26"/>
    <property type="match status" value="1"/>
</dbReference>
<evidence type="ECO:0000256" key="2">
    <source>
        <dbReference type="ARBA" id="ARBA00009370"/>
    </source>
</evidence>
<reference evidence="10 11" key="1">
    <citation type="journal article" date="2015" name="Nature">
        <title>rRNA introns, odd ribosomes, and small enigmatic genomes across a large radiation of phyla.</title>
        <authorList>
            <person name="Brown C.T."/>
            <person name="Hug L.A."/>
            <person name="Thomas B.C."/>
            <person name="Sharon I."/>
            <person name="Castelle C.J."/>
            <person name="Singh A."/>
            <person name="Wilkins M.J."/>
            <person name="Williams K.H."/>
            <person name="Banfield J.F."/>
        </authorList>
    </citation>
    <scope>NUCLEOTIDE SEQUENCE [LARGE SCALE GENOMIC DNA]</scope>
</reference>
<dbReference type="PRINTS" id="PR00727">
    <property type="entry name" value="LEADERPTASE"/>
</dbReference>
<comment type="similarity">
    <text evidence="2 8">Belongs to the peptidase S26 family.</text>
</comment>
<dbReference type="PANTHER" id="PTHR43390:SF1">
    <property type="entry name" value="CHLOROPLAST PROCESSING PEPTIDASE"/>
    <property type="match status" value="1"/>
</dbReference>
<name>A0A0G1LYB8_9BACT</name>
<evidence type="ECO:0000256" key="1">
    <source>
        <dbReference type="ARBA" id="ARBA00000677"/>
    </source>
</evidence>
<protein>
    <recommendedName>
        <fullName evidence="3 7">Signal peptidase I</fullName>
        <ecNumber evidence="3 7">3.4.21.89</ecNumber>
    </recommendedName>
</protein>
<keyword evidence="4 7" id="KW-0645">Protease</keyword>
<dbReference type="EMBL" id="LCJG01000001">
    <property type="protein sequence ID" value="KKT73832.1"/>
    <property type="molecule type" value="Genomic_DNA"/>
</dbReference>
<feature type="domain" description="Peptidase S26" evidence="9">
    <location>
        <begin position="13"/>
        <end position="172"/>
    </location>
</feature>
<keyword evidence="7" id="KW-0472">Membrane</keyword>
<proteinExistence type="inferred from homology"/>
<evidence type="ECO:0000256" key="5">
    <source>
        <dbReference type="ARBA" id="ARBA00022801"/>
    </source>
</evidence>
<dbReference type="InterPro" id="IPR019533">
    <property type="entry name" value="Peptidase_S26"/>
</dbReference>
<dbReference type="AlphaFoldDB" id="A0A0G1LYB8"/>
<organism evidence="10 11">
    <name type="scientific">Candidatus Collierbacteria bacterium GW2011_GWB1_44_6</name>
    <dbReference type="NCBI Taxonomy" id="1618384"/>
    <lineage>
        <taxon>Bacteria</taxon>
        <taxon>Candidatus Collieribacteriota</taxon>
    </lineage>
</organism>
<feature type="transmembrane region" description="Helical" evidence="7">
    <location>
        <begin position="12"/>
        <end position="32"/>
    </location>
</feature>
<evidence type="ECO:0000313" key="10">
    <source>
        <dbReference type="EMBL" id="KKT73832.1"/>
    </source>
</evidence>
<evidence type="ECO:0000259" key="9">
    <source>
        <dbReference type="Pfam" id="PF10502"/>
    </source>
</evidence>
<dbReference type="InterPro" id="IPR019756">
    <property type="entry name" value="Pept_S26A_signal_pept_1_Ser-AS"/>
</dbReference>
<sequence length="188" mass="21685">MSFFRKLVHVVYEFVEAFVISASVFVVVYLFLMQPHQVKGSSMFPTFKDKEYLLTDKVTYKLRAPKYGDVVVFKAPINENYDFIKRVIATPGQTISVNDGFVYIDGQRLDEFYLPTEYTTAPGQFLHEGETYTIQDGEVFTFGDNRDHSSDSRDWGPVPFRNIVGRVFFRYWPPDTAGLVMEPVKATE</sequence>
<keyword evidence="7" id="KW-1133">Transmembrane helix</keyword>
<dbReference type="InterPro" id="IPR019758">
    <property type="entry name" value="Pept_S26A_signal_pept_1_CS"/>
</dbReference>
<dbReference type="InterPro" id="IPR000223">
    <property type="entry name" value="Pept_S26A_signal_pept_1"/>
</dbReference>
<gene>
    <name evidence="10" type="ORF">UW68_C0001G0028</name>
</gene>
<dbReference type="PANTHER" id="PTHR43390">
    <property type="entry name" value="SIGNAL PEPTIDASE I"/>
    <property type="match status" value="1"/>
</dbReference>
<evidence type="ECO:0000256" key="3">
    <source>
        <dbReference type="ARBA" id="ARBA00013208"/>
    </source>
</evidence>
<dbReference type="Proteomes" id="UP000034835">
    <property type="component" value="Unassembled WGS sequence"/>
</dbReference>